<evidence type="ECO:0000313" key="2">
    <source>
        <dbReference type="Proteomes" id="UP001193501"/>
    </source>
</evidence>
<gene>
    <name evidence="1" type="ORF">GV832_12365</name>
</gene>
<dbReference type="RefSeq" id="WP_168775198.1">
    <property type="nucleotide sequence ID" value="NZ_JAABNR010000011.1"/>
</dbReference>
<comment type="caution">
    <text evidence="1">The sequence shown here is derived from an EMBL/GenBank/DDBJ whole genome shotgun (WGS) entry which is preliminary data.</text>
</comment>
<name>A0AAE4Y972_9RHOB</name>
<accession>A0AAE4Y972</accession>
<dbReference type="AlphaFoldDB" id="A0AAE4Y972"/>
<protein>
    <submittedName>
        <fullName evidence="1">Uncharacterized protein</fullName>
    </submittedName>
</protein>
<reference evidence="1" key="1">
    <citation type="submission" date="2020-01" db="EMBL/GenBank/DDBJ databases">
        <authorList>
            <person name="Chen W.-M."/>
        </authorList>
    </citation>
    <scope>NUCLEOTIDE SEQUENCE</scope>
    <source>
        <strain evidence="1">CYK-10</strain>
    </source>
</reference>
<sequence length="293" mass="30967">MEDEECTAERIVVTIAPGQGYAMLARDTLAQGFGIAGDAAERLLSGGGVLRSDRRAGGPCLALLRLLGVQADLMQDQGAPRHDLSLRLSDPRDPTLRLWLAECCPDVALSALDGVSGLVIADLTLEAARALTTALRRKPGVLVTSSAQNGALYDVFGPEGFEVPAALARYLSILGHGESATSAPLGRALASGIEARIAALITARFADLGLIAVNQAFQRFDLCVTGPGGLALREIADFLGVRGLRDAMAALERREPLVVEQGLTRAAARQFLNDYRHIGLCAEARLCRGAENR</sequence>
<proteinExistence type="predicted"/>
<dbReference type="Proteomes" id="UP001193501">
    <property type="component" value="Unassembled WGS sequence"/>
</dbReference>
<organism evidence="1 2">
    <name type="scientific">Stagnihabitans tardus</name>
    <dbReference type="NCBI Taxonomy" id="2699202"/>
    <lineage>
        <taxon>Bacteria</taxon>
        <taxon>Pseudomonadati</taxon>
        <taxon>Pseudomonadota</taxon>
        <taxon>Alphaproteobacteria</taxon>
        <taxon>Rhodobacterales</taxon>
        <taxon>Paracoccaceae</taxon>
        <taxon>Stagnihabitans</taxon>
    </lineage>
</organism>
<keyword evidence="2" id="KW-1185">Reference proteome</keyword>
<evidence type="ECO:0000313" key="1">
    <source>
        <dbReference type="EMBL" id="NBZ88377.1"/>
    </source>
</evidence>
<dbReference type="EMBL" id="JAABNR010000011">
    <property type="protein sequence ID" value="NBZ88377.1"/>
    <property type="molecule type" value="Genomic_DNA"/>
</dbReference>